<evidence type="ECO:0000313" key="3">
    <source>
        <dbReference type="Proteomes" id="UP000594380"/>
    </source>
</evidence>
<protein>
    <submittedName>
        <fullName evidence="2">Uncharacterized protein</fullName>
    </submittedName>
</protein>
<keyword evidence="1" id="KW-0472">Membrane</keyword>
<dbReference type="EMBL" id="JAALDK010000001">
    <property type="protein sequence ID" value="NUY02711.1"/>
    <property type="molecule type" value="Genomic_DNA"/>
</dbReference>
<dbReference type="Proteomes" id="UP000594380">
    <property type="component" value="Unassembled WGS sequence"/>
</dbReference>
<dbReference type="AlphaFoldDB" id="A0A7Y6K1H3"/>
<reference evidence="2 3" key="1">
    <citation type="submission" date="2020-02" db="EMBL/GenBank/DDBJ databases">
        <title>Paraburkholderia simonii sp. nov. and Paraburkholderia youngii sp. nov. Brazilian and Mexican Mimosa-associated rhizobia.</title>
        <authorList>
            <person name="Mavima L."/>
            <person name="Beukes C.W."/>
            <person name="Chan W.Y."/>
            <person name="Palmer M."/>
            <person name="De Meyer S.E."/>
            <person name="James E.K."/>
            <person name="Venter S.N."/>
            <person name="Steenkamp E.T."/>
        </authorList>
    </citation>
    <scope>NUCLEOTIDE SEQUENCE [LARGE SCALE GENOMIC DNA]</scope>
    <source>
        <strain evidence="2 3">JPY169</strain>
    </source>
</reference>
<dbReference type="RefSeq" id="WP_176109049.1">
    <property type="nucleotide sequence ID" value="NZ_JBNDKX010000004.1"/>
</dbReference>
<feature type="transmembrane region" description="Helical" evidence="1">
    <location>
        <begin position="29"/>
        <end position="53"/>
    </location>
</feature>
<evidence type="ECO:0000256" key="1">
    <source>
        <dbReference type="SAM" id="Phobius"/>
    </source>
</evidence>
<comment type="caution">
    <text evidence="2">The sequence shown here is derived from an EMBL/GenBank/DDBJ whole genome shotgun (WGS) entry which is preliminary data.</text>
</comment>
<proteinExistence type="predicted"/>
<organism evidence="2 3">
    <name type="scientific">Paraburkholderia youngii</name>
    <dbReference type="NCBI Taxonomy" id="2782701"/>
    <lineage>
        <taxon>Bacteria</taxon>
        <taxon>Pseudomonadati</taxon>
        <taxon>Pseudomonadota</taxon>
        <taxon>Betaproteobacteria</taxon>
        <taxon>Burkholderiales</taxon>
        <taxon>Burkholderiaceae</taxon>
        <taxon>Paraburkholderia</taxon>
    </lineage>
</organism>
<feature type="transmembrane region" description="Helical" evidence="1">
    <location>
        <begin position="59"/>
        <end position="79"/>
    </location>
</feature>
<name>A0A7Y6K1H3_9BURK</name>
<gene>
    <name evidence="2" type="ORF">G5S42_24100</name>
</gene>
<sequence length="133" mass="14740">MRARHEKLDPPSTRAGMVPRGRDLPHRRALVKIAVLVVLANQILTTAFAFLAHRNYPDVAFGLTTLFSVALCSILIVWIRTEAKYAWEDAVESGVVSPVAIARGSAVVIRPECPRRWLVVLHVEWKGGFAATE</sequence>
<evidence type="ECO:0000313" key="2">
    <source>
        <dbReference type="EMBL" id="NUY02711.1"/>
    </source>
</evidence>
<keyword evidence="1" id="KW-1133">Transmembrane helix</keyword>
<accession>A0A7Y6K1H3</accession>
<keyword evidence="1" id="KW-0812">Transmembrane</keyword>